<evidence type="ECO:0000313" key="2">
    <source>
        <dbReference type="Proteomes" id="UP000274046"/>
    </source>
</evidence>
<evidence type="ECO:0000313" key="1">
    <source>
        <dbReference type="EMBL" id="RNL50757.1"/>
    </source>
</evidence>
<gene>
    <name evidence="1" type="ORF">D7004_17870</name>
</gene>
<accession>A0A3N0BPD6</accession>
<reference evidence="1 2" key="1">
    <citation type="submission" date="2018-10" db="EMBL/GenBank/DDBJ databases">
        <title>Genome sequencing of Pedobacter jejuensis TNB23.</title>
        <authorList>
            <person name="Cho Y.-J."/>
            <person name="Cho A."/>
            <person name="Kim O.-S."/>
        </authorList>
    </citation>
    <scope>NUCLEOTIDE SEQUENCE [LARGE SCALE GENOMIC DNA]</scope>
    <source>
        <strain evidence="1 2">TNB23</strain>
    </source>
</reference>
<name>A0A3N0BPD6_9SPHI</name>
<dbReference type="OrthoDB" id="772872at2"/>
<proteinExistence type="predicted"/>
<sequence>MDSKKYRFRKMFFQCTNKKVIEANVRMTNAYQHREDAEQNIFDRAIRKEWEPKDKPVPVETVEGFYLVHESLFEEILKKHT</sequence>
<organism evidence="1 2">
    <name type="scientific">Pedobacter jejuensis</name>
    <dbReference type="NCBI Taxonomy" id="1268550"/>
    <lineage>
        <taxon>Bacteria</taxon>
        <taxon>Pseudomonadati</taxon>
        <taxon>Bacteroidota</taxon>
        <taxon>Sphingobacteriia</taxon>
        <taxon>Sphingobacteriales</taxon>
        <taxon>Sphingobacteriaceae</taxon>
        <taxon>Pedobacter</taxon>
    </lineage>
</organism>
<keyword evidence="2" id="KW-1185">Reference proteome</keyword>
<dbReference type="Proteomes" id="UP000274046">
    <property type="component" value="Unassembled WGS sequence"/>
</dbReference>
<dbReference type="EMBL" id="RBEE01000043">
    <property type="protein sequence ID" value="RNL50757.1"/>
    <property type="molecule type" value="Genomic_DNA"/>
</dbReference>
<dbReference type="AlphaFoldDB" id="A0A3N0BPD6"/>
<protein>
    <submittedName>
        <fullName evidence="1">Uncharacterized protein</fullName>
    </submittedName>
</protein>
<comment type="caution">
    <text evidence="1">The sequence shown here is derived from an EMBL/GenBank/DDBJ whole genome shotgun (WGS) entry which is preliminary data.</text>
</comment>